<dbReference type="AlphaFoldDB" id="A0A239X240"/>
<gene>
    <name evidence="13" type="primary">apbE_2</name>
    <name evidence="13" type="ORF">SAMEA4504048_01247</name>
</gene>
<keyword evidence="7 10" id="KW-0460">Magnesium</keyword>
<evidence type="ECO:0000256" key="12">
    <source>
        <dbReference type="RuleBase" id="RU363002"/>
    </source>
</evidence>
<comment type="function">
    <text evidence="12">Flavin transferase that catalyzes the transfer of the FMN moiety of FAD and its covalent binding to the hydroxyl group of a threonine residue in a target flavoprotein.</text>
</comment>
<evidence type="ECO:0000313" key="14">
    <source>
        <dbReference type="Proteomes" id="UP000215144"/>
    </source>
</evidence>
<dbReference type="PANTHER" id="PTHR30040">
    <property type="entry name" value="THIAMINE BIOSYNTHESIS LIPOPROTEIN APBE"/>
    <property type="match status" value="1"/>
</dbReference>
<feature type="binding site" evidence="11">
    <location>
        <position position="180"/>
    </location>
    <ligand>
        <name>Mg(2+)</name>
        <dbReference type="ChEBI" id="CHEBI:18420"/>
    </ligand>
</feature>
<keyword evidence="12" id="KW-1003">Cell membrane</keyword>
<dbReference type="KEGG" id="saco:SAME_01247"/>
<evidence type="ECO:0000256" key="3">
    <source>
        <dbReference type="ARBA" id="ARBA00022630"/>
    </source>
</evidence>
<dbReference type="OrthoDB" id="9778595at2"/>
<evidence type="ECO:0000256" key="10">
    <source>
        <dbReference type="PIRNR" id="PIRNR006268"/>
    </source>
</evidence>
<keyword evidence="12" id="KW-0472">Membrane</keyword>
<dbReference type="GO" id="GO:0016740">
    <property type="term" value="F:transferase activity"/>
    <property type="evidence" value="ECO:0007669"/>
    <property type="project" value="UniProtKB-UniRule"/>
</dbReference>
<dbReference type="PANTHER" id="PTHR30040:SF2">
    <property type="entry name" value="FAD:PROTEIN FMN TRANSFERASE"/>
    <property type="match status" value="1"/>
</dbReference>
<proteinExistence type="inferred from homology"/>
<dbReference type="Gene3D" id="3.10.520.10">
    <property type="entry name" value="ApbE-like domains"/>
    <property type="match status" value="1"/>
</dbReference>
<dbReference type="InterPro" id="IPR003374">
    <property type="entry name" value="ApbE-like_sf"/>
</dbReference>
<evidence type="ECO:0000256" key="7">
    <source>
        <dbReference type="ARBA" id="ARBA00022842"/>
    </source>
</evidence>
<sequence length="353" mass="39344">MKRKIWTVLMIIISMIFLAACQKVSSKKEALDIVSEPETRTESLLHTVVQLSIYHENQEKAMDDAIAYIKEMEKLLSTNLEGADVYRINQAAGKKPVKVDERTFDIIETAQKMSQTSDGKFDISIGAVTNLWRIGDPEARVPSDQEIKAALPFINYKDIQLNAKDKTIFIKKGMVLELGAISKGYIADGVKAIFKKHHITTAIINLGGNVLTMGTSPNDSKGWNIGVQNPDEVRGDTVGSVHIKDQSVVTSGIYERFIEKDSKKYHHIMDPKTGYPIENDISGVTVFTKTSIQGDELSTSLFLLGIKDGLKLIEDMDGVEAVFIDKSNGIHLSKGLKKRFTLRNEDYHIVNEN</sequence>
<evidence type="ECO:0000313" key="13">
    <source>
        <dbReference type="EMBL" id="SNV40821.1"/>
    </source>
</evidence>
<keyword evidence="6 10" id="KW-0274">FAD</keyword>
<accession>A0A239X240</accession>
<dbReference type="Proteomes" id="UP000215144">
    <property type="component" value="Chromosome 1"/>
</dbReference>
<evidence type="ECO:0000256" key="1">
    <source>
        <dbReference type="ARBA" id="ARBA00011955"/>
    </source>
</evidence>
<feature type="binding site" evidence="11">
    <location>
        <position position="299"/>
    </location>
    <ligand>
        <name>Mg(2+)</name>
        <dbReference type="ChEBI" id="CHEBI:18420"/>
    </ligand>
</feature>
<dbReference type="PROSITE" id="PS51257">
    <property type="entry name" value="PROKAR_LIPOPROTEIN"/>
    <property type="match status" value="1"/>
</dbReference>
<dbReference type="InterPro" id="IPR024932">
    <property type="entry name" value="ApbE"/>
</dbReference>
<comment type="similarity">
    <text evidence="10 12">Belongs to the ApbE family.</text>
</comment>
<reference evidence="13 14" key="1">
    <citation type="submission" date="2017-06" db="EMBL/GenBank/DDBJ databases">
        <authorList>
            <consortium name="Pathogen Informatics"/>
        </authorList>
    </citation>
    <scope>NUCLEOTIDE SEQUENCE [LARGE SCALE GENOMIC DNA]</scope>
    <source>
        <strain evidence="13 14">NCTC11291</strain>
    </source>
</reference>
<keyword evidence="12" id="KW-0997">Cell inner membrane</keyword>
<feature type="binding site" evidence="11">
    <location>
        <position position="295"/>
    </location>
    <ligand>
        <name>Mg(2+)</name>
        <dbReference type="ChEBI" id="CHEBI:18420"/>
    </ligand>
</feature>
<dbReference type="EC" id="2.7.1.180" evidence="1 10"/>
<evidence type="ECO:0000256" key="6">
    <source>
        <dbReference type="ARBA" id="ARBA00022827"/>
    </source>
</evidence>
<name>A0A239X240_STRAI</name>
<keyword evidence="5 10" id="KW-0479">Metal-binding</keyword>
<dbReference type="SUPFAM" id="SSF143631">
    <property type="entry name" value="ApbE-like"/>
    <property type="match status" value="1"/>
</dbReference>
<dbReference type="GO" id="GO:0046872">
    <property type="term" value="F:metal ion binding"/>
    <property type="evidence" value="ECO:0007669"/>
    <property type="project" value="UniProtKB-UniRule"/>
</dbReference>
<dbReference type="RefSeq" id="WP_095122734.1">
    <property type="nucleotide sequence ID" value="NZ_LT906454.1"/>
</dbReference>
<evidence type="ECO:0000256" key="5">
    <source>
        <dbReference type="ARBA" id="ARBA00022723"/>
    </source>
</evidence>
<comment type="subcellular location">
    <subcellularLocation>
        <location evidence="12">Cell inner membrane</location>
        <topology evidence="12">Lipid-anchor</topology>
        <orientation evidence="12">Periplasmic side</orientation>
    </subcellularLocation>
</comment>
<keyword evidence="3 10" id="KW-0285">Flavoprotein</keyword>
<evidence type="ECO:0000256" key="11">
    <source>
        <dbReference type="PIRSR" id="PIRSR006268-2"/>
    </source>
</evidence>
<evidence type="ECO:0000256" key="9">
    <source>
        <dbReference type="ARBA" id="ARBA00048540"/>
    </source>
</evidence>
<comment type="catalytic activity">
    <reaction evidence="9 10 12">
        <text>L-threonyl-[protein] + FAD = FMN-L-threonyl-[protein] + AMP + H(+)</text>
        <dbReference type="Rhea" id="RHEA:36847"/>
        <dbReference type="Rhea" id="RHEA-COMP:11060"/>
        <dbReference type="Rhea" id="RHEA-COMP:11061"/>
        <dbReference type="ChEBI" id="CHEBI:15378"/>
        <dbReference type="ChEBI" id="CHEBI:30013"/>
        <dbReference type="ChEBI" id="CHEBI:57692"/>
        <dbReference type="ChEBI" id="CHEBI:74257"/>
        <dbReference type="ChEBI" id="CHEBI:456215"/>
        <dbReference type="EC" id="2.7.1.180"/>
    </reaction>
</comment>
<dbReference type="EMBL" id="LT906454">
    <property type="protein sequence ID" value="SNV40821.1"/>
    <property type="molecule type" value="Genomic_DNA"/>
</dbReference>
<comment type="cofactor">
    <cofactor evidence="11">
        <name>Mg(2+)</name>
        <dbReference type="ChEBI" id="CHEBI:18420"/>
    </cofactor>
    <cofactor evidence="11">
        <name>Mn(2+)</name>
        <dbReference type="ChEBI" id="CHEBI:29035"/>
    </cofactor>
    <text evidence="11">Magnesium. Can also use manganese.</text>
</comment>
<organism evidence="13 14">
    <name type="scientific">Streptococcus acidominimus</name>
    <dbReference type="NCBI Taxonomy" id="1326"/>
    <lineage>
        <taxon>Bacteria</taxon>
        <taxon>Bacillati</taxon>
        <taxon>Bacillota</taxon>
        <taxon>Bacilli</taxon>
        <taxon>Lactobacillales</taxon>
        <taxon>Streptococcaceae</taxon>
        <taxon>Streptococcus</taxon>
    </lineage>
</organism>
<evidence type="ECO:0000256" key="2">
    <source>
        <dbReference type="ARBA" id="ARBA00016337"/>
    </source>
</evidence>
<dbReference type="GO" id="GO:0005886">
    <property type="term" value="C:plasma membrane"/>
    <property type="evidence" value="ECO:0007669"/>
    <property type="project" value="UniProtKB-SubCell"/>
</dbReference>
<evidence type="ECO:0000256" key="8">
    <source>
        <dbReference type="ARBA" id="ARBA00031306"/>
    </source>
</evidence>
<protein>
    <recommendedName>
        <fullName evidence="2 10">FAD:protein FMN transferase</fullName>
        <ecNumber evidence="1 10">2.7.1.180</ecNumber>
    </recommendedName>
    <alternativeName>
        <fullName evidence="8 10">Flavin transferase</fullName>
    </alternativeName>
</protein>
<keyword evidence="4 10" id="KW-0808">Transferase</keyword>
<dbReference type="Pfam" id="PF02424">
    <property type="entry name" value="ApbE"/>
    <property type="match status" value="1"/>
</dbReference>
<evidence type="ECO:0000256" key="4">
    <source>
        <dbReference type="ARBA" id="ARBA00022679"/>
    </source>
</evidence>
<dbReference type="PIRSF" id="PIRSF006268">
    <property type="entry name" value="ApbE"/>
    <property type="match status" value="1"/>
</dbReference>
<keyword evidence="12 13" id="KW-0449">Lipoprotein</keyword>